<dbReference type="PROSITE" id="PS50893">
    <property type="entry name" value="ABC_TRANSPORTER_2"/>
    <property type="match status" value="2"/>
</dbReference>
<keyword evidence="8" id="KW-0378">Hydrolase</keyword>
<dbReference type="Pfam" id="PF00005">
    <property type="entry name" value="ABC_tran"/>
    <property type="match status" value="2"/>
</dbReference>
<gene>
    <name evidence="8" type="primary">araG_2</name>
    <name evidence="8" type="ORF">LAL4801_04519</name>
</gene>
<feature type="domain" description="ABC transporter" evidence="7">
    <location>
        <begin position="6"/>
        <end position="245"/>
    </location>
</feature>
<dbReference type="CDD" id="cd03216">
    <property type="entry name" value="ABC_Carb_Monos_I"/>
    <property type="match status" value="1"/>
</dbReference>
<dbReference type="SMART" id="SM00382">
    <property type="entry name" value="AAA"/>
    <property type="match status" value="2"/>
</dbReference>
<dbReference type="EC" id="3.6.3.17" evidence="8"/>
<dbReference type="GO" id="GO:0005524">
    <property type="term" value="F:ATP binding"/>
    <property type="evidence" value="ECO:0007669"/>
    <property type="project" value="UniProtKB-KW"/>
</dbReference>
<dbReference type="InterPro" id="IPR017871">
    <property type="entry name" value="ABC_transporter-like_CS"/>
</dbReference>
<evidence type="ECO:0000256" key="4">
    <source>
        <dbReference type="ARBA" id="ARBA00022737"/>
    </source>
</evidence>
<keyword evidence="6 8" id="KW-0067">ATP-binding</keyword>
<evidence type="ECO:0000256" key="3">
    <source>
        <dbReference type="ARBA" id="ARBA00022597"/>
    </source>
</evidence>
<dbReference type="InterPro" id="IPR003593">
    <property type="entry name" value="AAA+_ATPase"/>
</dbReference>
<reference evidence="9" key="1">
    <citation type="submission" date="2015-07" db="EMBL/GenBank/DDBJ databases">
        <authorList>
            <person name="Rodrigo-Torres Lidia"/>
            <person name="Arahal R.David."/>
        </authorList>
    </citation>
    <scope>NUCLEOTIDE SEQUENCE [LARGE SCALE GENOMIC DNA]</scope>
    <source>
        <strain evidence="9">CECT 4801</strain>
    </source>
</reference>
<evidence type="ECO:0000256" key="5">
    <source>
        <dbReference type="ARBA" id="ARBA00022741"/>
    </source>
</evidence>
<dbReference type="GO" id="GO:0016887">
    <property type="term" value="F:ATP hydrolysis activity"/>
    <property type="evidence" value="ECO:0007669"/>
    <property type="project" value="InterPro"/>
</dbReference>
<dbReference type="PANTHER" id="PTHR43790">
    <property type="entry name" value="CARBOHYDRATE TRANSPORT ATP-BINDING PROTEIN MG119-RELATED"/>
    <property type="match status" value="1"/>
</dbReference>
<dbReference type="PROSITE" id="PS00211">
    <property type="entry name" value="ABC_TRANSPORTER_1"/>
    <property type="match status" value="1"/>
</dbReference>
<dbReference type="RefSeq" id="WP_055659764.1">
    <property type="nucleotide sequence ID" value="NZ_CXST01000003.1"/>
</dbReference>
<keyword evidence="3" id="KW-0762">Sugar transport</keyword>
<proteinExistence type="inferred from homology"/>
<evidence type="ECO:0000313" key="8">
    <source>
        <dbReference type="EMBL" id="CTQ46063.1"/>
    </source>
</evidence>
<dbReference type="InterPro" id="IPR027417">
    <property type="entry name" value="P-loop_NTPase"/>
</dbReference>
<evidence type="ECO:0000259" key="7">
    <source>
        <dbReference type="PROSITE" id="PS50893"/>
    </source>
</evidence>
<dbReference type="SUPFAM" id="SSF52540">
    <property type="entry name" value="P-loop containing nucleoside triphosphate hydrolases"/>
    <property type="match status" value="2"/>
</dbReference>
<feature type="domain" description="ABC transporter" evidence="7">
    <location>
        <begin position="249"/>
        <end position="497"/>
    </location>
</feature>
<evidence type="ECO:0000313" key="9">
    <source>
        <dbReference type="Proteomes" id="UP000048926"/>
    </source>
</evidence>
<keyword evidence="2" id="KW-0813">Transport</keyword>
<dbReference type="AlphaFoldDB" id="A0A0M6Y948"/>
<keyword evidence="9" id="KW-1185">Reference proteome</keyword>
<dbReference type="Proteomes" id="UP000048926">
    <property type="component" value="Unassembled WGS sequence"/>
</dbReference>
<keyword evidence="4" id="KW-0677">Repeat</keyword>
<sequence>MPDVTCKLSGLEKSFGRNHVLRGIDLELRAGEVTALMGANGAGKSTLVKVLCGYHFADAGEIELAGAPFKPLDAADAISKGVVTVHQSIDDGVIPDLDVATNLTLDLLTEPGADFFVNDRKLRRQARKVAESMGLTMDVRTRVADLEVADRQMIAIARAMARAPKLLILDEPTSSLSASEADRLFALIDRLRAEGVAILYISHRMSDIRRVADRIVSMRDGAISGLFETEPLDYVGAVNAMLGHQMTEVDIDPVAGGDPILEVDGVRLHENGPQIDLTAREGEVVALTGLLGSGTTELAEVLFGLAKPAGGTLRLDDKAYTPKSAEDAVAKGVFMSPKDRSVNAVVPDFDIANNMTLPFLGAFSRFSFLSERGQRRAADDMIGKIGIVCQGNGDGINTLSGGNQQKVMIGRWLLQASRVLLLDEPFQGVDIGARRDIGHYIRQTAKGRTTLVFVAEIDEALEIADRIVVMHEAAIVGEYINKNVDLNRLVADVSGPAGGQGQSEPATQAMAG</sequence>
<dbReference type="Gene3D" id="3.40.50.300">
    <property type="entry name" value="P-loop containing nucleotide triphosphate hydrolases"/>
    <property type="match status" value="2"/>
</dbReference>
<dbReference type="CDD" id="cd03215">
    <property type="entry name" value="ABC_Carb_Monos_II"/>
    <property type="match status" value="1"/>
</dbReference>
<organism evidence="8 9">
    <name type="scientific">Roseibium aggregatum</name>
    <dbReference type="NCBI Taxonomy" id="187304"/>
    <lineage>
        <taxon>Bacteria</taxon>
        <taxon>Pseudomonadati</taxon>
        <taxon>Pseudomonadota</taxon>
        <taxon>Alphaproteobacteria</taxon>
        <taxon>Hyphomicrobiales</taxon>
        <taxon>Stappiaceae</taxon>
        <taxon>Roseibium</taxon>
    </lineage>
</organism>
<dbReference type="STRING" id="187304.B0E33_14300"/>
<dbReference type="InterPro" id="IPR003439">
    <property type="entry name" value="ABC_transporter-like_ATP-bd"/>
</dbReference>
<name>A0A0M6Y948_9HYPH</name>
<accession>A0A0M6Y948</accession>
<dbReference type="EMBL" id="CXST01000003">
    <property type="protein sequence ID" value="CTQ46063.1"/>
    <property type="molecule type" value="Genomic_DNA"/>
</dbReference>
<dbReference type="PANTHER" id="PTHR43790:SF9">
    <property type="entry name" value="GALACTOFURANOSE TRANSPORTER ATP-BINDING PROTEIN YTFR"/>
    <property type="match status" value="1"/>
</dbReference>
<evidence type="ECO:0000256" key="1">
    <source>
        <dbReference type="ARBA" id="ARBA00005417"/>
    </source>
</evidence>
<comment type="similarity">
    <text evidence="1">Belongs to the ABC transporter superfamily.</text>
</comment>
<keyword evidence="5" id="KW-0547">Nucleotide-binding</keyword>
<dbReference type="InterPro" id="IPR050107">
    <property type="entry name" value="ABC_carbohydrate_import_ATPase"/>
</dbReference>
<protein>
    <submittedName>
        <fullName evidence="8">Arabinose import ATP-binding protein AraG</fullName>
        <ecNumber evidence="8">3.6.3.17</ecNumber>
    </submittedName>
</protein>
<evidence type="ECO:0000256" key="2">
    <source>
        <dbReference type="ARBA" id="ARBA00022448"/>
    </source>
</evidence>
<evidence type="ECO:0000256" key="6">
    <source>
        <dbReference type="ARBA" id="ARBA00022840"/>
    </source>
</evidence>